<dbReference type="InterPro" id="IPR050430">
    <property type="entry name" value="Peptidase_S1"/>
</dbReference>
<dbReference type="Gene3D" id="2.40.10.10">
    <property type="entry name" value="Trypsin-like serine proteases"/>
    <property type="match status" value="1"/>
</dbReference>
<evidence type="ECO:0000256" key="2">
    <source>
        <dbReference type="ARBA" id="ARBA00022670"/>
    </source>
</evidence>
<organism evidence="8">
    <name type="scientific">Heliothis virescens</name>
    <name type="common">Tobacco budworm moth</name>
    <dbReference type="NCBI Taxonomy" id="7102"/>
    <lineage>
        <taxon>Eukaryota</taxon>
        <taxon>Metazoa</taxon>
        <taxon>Ecdysozoa</taxon>
        <taxon>Arthropoda</taxon>
        <taxon>Hexapoda</taxon>
        <taxon>Insecta</taxon>
        <taxon>Pterygota</taxon>
        <taxon>Neoptera</taxon>
        <taxon>Endopterygota</taxon>
        <taxon>Lepidoptera</taxon>
        <taxon>Glossata</taxon>
        <taxon>Ditrysia</taxon>
        <taxon>Noctuoidea</taxon>
        <taxon>Noctuidae</taxon>
        <taxon>Heliothinae</taxon>
        <taxon>Heliothis</taxon>
    </lineage>
</organism>
<comment type="similarity">
    <text evidence="1">Belongs to the peptidase S1 family.</text>
</comment>
<dbReference type="CDD" id="cd00190">
    <property type="entry name" value="Tryp_SPc"/>
    <property type="match status" value="1"/>
</dbReference>
<dbReference type="EMBL" id="NWSH01003362">
    <property type="protein sequence ID" value="PCG66476.1"/>
    <property type="molecule type" value="Genomic_DNA"/>
</dbReference>
<evidence type="ECO:0000256" key="5">
    <source>
        <dbReference type="ARBA" id="ARBA00023157"/>
    </source>
</evidence>
<keyword evidence="4" id="KW-0720">Serine protease</keyword>
<keyword evidence="2" id="KW-0645">Protease</keyword>
<dbReference type="GO" id="GO:0004252">
    <property type="term" value="F:serine-type endopeptidase activity"/>
    <property type="evidence" value="ECO:0007669"/>
    <property type="project" value="InterPro"/>
</dbReference>
<dbReference type="AlphaFoldDB" id="A0A2A4J424"/>
<dbReference type="InterPro" id="IPR009003">
    <property type="entry name" value="Peptidase_S1_PA"/>
</dbReference>
<protein>
    <recommendedName>
        <fullName evidence="7">Peptidase S1 domain-containing protein</fullName>
    </recommendedName>
</protein>
<comment type="caution">
    <text evidence="8">The sequence shown here is derived from an EMBL/GenBank/DDBJ whole genome shotgun (WGS) entry which is preliminary data.</text>
</comment>
<dbReference type="SUPFAM" id="SSF50494">
    <property type="entry name" value="Trypsin-like serine proteases"/>
    <property type="match status" value="1"/>
</dbReference>
<dbReference type="PANTHER" id="PTHR24276:SF96">
    <property type="entry name" value="PEPTIDASE S1 DOMAIN-CONTAINING PROTEIN"/>
    <property type="match status" value="1"/>
</dbReference>
<name>A0A2A4J424_HELVI</name>
<dbReference type="InterPro" id="IPR001254">
    <property type="entry name" value="Trypsin_dom"/>
</dbReference>
<keyword evidence="5" id="KW-1015">Disulfide bond</keyword>
<dbReference type="InterPro" id="IPR043504">
    <property type="entry name" value="Peptidase_S1_PA_chymotrypsin"/>
</dbReference>
<feature type="chain" id="PRO_5012088073" description="Peptidase S1 domain-containing protein" evidence="6">
    <location>
        <begin position="19"/>
        <end position="304"/>
    </location>
</feature>
<accession>A0A2A4J424</accession>
<dbReference type="InterPro" id="IPR001314">
    <property type="entry name" value="Peptidase_S1A"/>
</dbReference>
<dbReference type="SMART" id="SM00020">
    <property type="entry name" value="Tryp_SPc"/>
    <property type="match status" value="1"/>
</dbReference>
<dbReference type="GO" id="GO:0006508">
    <property type="term" value="P:proteolysis"/>
    <property type="evidence" value="ECO:0007669"/>
    <property type="project" value="UniProtKB-KW"/>
</dbReference>
<feature type="domain" description="Peptidase S1" evidence="7">
    <location>
        <begin position="26"/>
        <end position="274"/>
    </location>
</feature>
<evidence type="ECO:0000259" key="7">
    <source>
        <dbReference type="PROSITE" id="PS50240"/>
    </source>
</evidence>
<dbReference type="PRINTS" id="PR00722">
    <property type="entry name" value="CHYMOTRYPSIN"/>
</dbReference>
<proteinExistence type="inferred from homology"/>
<evidence type="ECO:0000256" key="4">
    <source>
        <dbReference type="ARBA" id="ARBA00022825"/>
    </source>
</evidence>
<dbReference type="PROSITE" id="PS50240">
    <property type="entry name" value="TRYPSIN_DOM"/>
    <property type="match status" value="1"/>
</dbReference>
<dbReference type="STRING" id="7102.A0A2A4J424"/>
<feature type="signal peptide" evidence="6">
    <location>
        <begin position="1"/>
        <end position="18"/>
    </location>
</feature>
<evidence type="ECO:0000256" key="3">
    <source>
        <dbReference type="ARBA" id="ARBA00022801"/>
    </source>
</evidence>
<evidence type="ECO:0000256" key="6">
    <source>
        <dbReference type="SAM" id="SignalP"/>
    </source>
</evidence>
<keyword evidence="6" id="KW-0732">Signal</keyword>
<evidence type="ECO:0000313" key="8">
    <source>
        <dbReference type="EMBL" id="PCG66476.1"/>
    </source>
</evidence>
<sequence length="304" mass="32643">MNNFGILCLIALYGVSYSAVEGASRIMGGTAANDYQFRYMVSLQRLSEVDEFTRGHRCGGALISFKYALTAASCLYDNNAGVFTLIVPAQYRLFAGAARLDDNSSLERFRSVSGFTVQPQFVPTQPFENDIAVITAASAFSSILVTALQLPTTDISITNIGLCQSPGWGGQNASASASNQLMFTESRITDNSHCAVSYYEMGTPINMLSGKVCAWPITITSGCQGDLGNPLVCNNQLHGVLFLSKDCSSPMPVPLPDVYTRVFSHRAWLNEIIGDDEPSGAATYRSGFGLVAIFALVQIVATMS</sequence>
<dbReference type="Pfam" id="PF00089">
    <property type="entry name" value="Trypsin"/>
    <property type="match status" value="1"/>
</dbReference>
<evidence type="ECO:0000256" key="1">
    <source>
        <dbReference type="ARBA" id="ARBA00007664"/>
    </source>
</evidence>
<dbReference type="PANTHER" id="PTHR24276">
    <property type="entry name" value="POLYSERASE-RELATED"/>
    <property type="match status" value="1"/>
</dbReference>
<gene>
    <name evidence="8" type="ORF">B5V51_7659</name>
</gene>
<reference evidence="8" key="1">
    <citation type="submission" date="2017-09" db="EMBL/GenBank/DDBJ databases">
        <title>Contemporary evolution of a Lepidopteran species, Heliothis virescens, in response to modern agricultural practices.</title>
        <authorList>
            <person name="Fritz M.L."/>
            <person name="Deyonke A.M."/>
            <person name="Papanicolaou A."/>
            <person name="Micinski S."/>
            <person name="Westbrook J."/>
            <person name="Gould F."/>
        </authorList>
    </citation>
    <scope>NUCLEOTIDE SEQUENCE [LARGE SCALE GENOMIC DNA]</scope>
    <source>
        <strain evidence="8">HvINT-</strain>
        <tissue evidence="8">Whole body</tissue>
    </source>
</reference>
<keyword evidence="3" id="KW-0378">Hydrolase</keyword>